<protein>
    <submittedName>
        <fullName evidence="2">Uncharacterized protein</fullName>
    </submittedName>
</protein>
<dbReference type="AlphaFoldDB" id="A0A2H3D0V5"/>
<organism evidence="2 3">
    <name type="scientific">Armillaria gallica</name>
    <name type="common">Bulbous honey fungus</name>
    <name type="synonym">Armillaria bulbosa</name>
    <dbReference type="NCBI Taxonomy" id="47427"/>
    <lineage>
        <taxon>Eukaryota</taxon>
        <taxon>Fungi</taxon>
        <taxon>Dikarya</taxon>
        <taxon>Basidiomycota</taxon>
        <taxon>Agaricomycotina</taxon>
        <taxon>Agaricomycetes</taxon>
        <taxon>Agaricomycetidae</taxon>
        <taxon>Agaricales</taxon>
        <taxon>Marasmiineae</taxon>
        <taxon>Physalacriaceae</taxon>
        <taxon>Armillaria</taxon>
    </lineage>
</organism>
<keyword evidence="3" id="KW-1185">Reference proteome</keyword>
<dbReference type="EMBL" id="KZ293679">
    <property type="protein sequence ID" value="PBK87364.1"/>
    <property type="molecule type" value="Genomic_DNA"/>
</dbReference>
<evidence type="ECO:0000313" key="2">
    <source>
        <dbReference type="EMBL" id="PBK87364.1"/>
    </source>
</evidence>
<sequence length="151" mass="17353">MFPYGRLIHCLQMLSNLDLGVSLRIVHTNKYLREIFFHRKKANVLWRTVRYNILDLPERIPGNSEPCFREPLYLIQRTSDAHPYFSACQGMQGMGGEMTDTTRCPACFRSQGETRRDHQTSADPRLVLSTRQNASPTNGFTQTSRKSITAD</sequence>
<dbReference type="InParanoid" id="A0A2H3D0V5"/>
<feature type="region of interest" description="Disordered" evidence="1">
    <location>
        <begin position="111"/>
        <end position="151"/>
    </location>
</feature>
<gene>
    <name evidence="2" type="ORF">ARMGADRAFT_466427</name>
</gene>
<evidence type="ECO:0000256" key="1">
    <source>
        <dbReference type="SAM" id="MobiDB-lite"/>
    </source>
</evidence>
<accession>A0A2H3D0V5</accession>
<evidence type="ECO:0000313" key="3">
    <source>
        <dbReference type="Proteomes" id="UP000217790"/>
    </source>
</evidence>
<name>A0A2H3D0V5_ARMGA</name>
<feature type="compositionally biased region" description="Polar residues" evidence="1">
    <location>
        <begin position="129"/>
        <end position="151"/>
    </location>
</feature>
<dbReference type="Proteomes" id="UP000217790">
    <property type="component" value="Unassembled WGS sequence"/>
</dbReference>
<proteinExistence type="predicted"/>
<reference evidence="3" key="1">
    <citation type="journal article" date="2017" name="Nat. Ecol. Evol.">
        <title>Genome expansion and lineage-specific genetic innovations in the forest pathogenic fungi Armillaria.</title>
        <authorList>
            <person name="Sipos G."/>
            <person name="Prasanna A.N."/>
            <person name="Walter M.C."/>
            <person name="O'Connor E."/>
            <person name="Balint B."/>
            <person name="Krizsan K."/>
            <person name="Kiss B."/>
            <person name="Hess J."/>
            <person name="Varga T."/>
            <person name="Slot J."/>
            <person name="Riley R."/>
            <person name="Boka B."/>
            <person name="Rigling D."/>
            <person name="Barry K."/>
            <person name="Lee J."/>
            <person name="Mihaltcheva S."/>
            <person name="LaButti K."/>
            <person name="Lipzen A."/>
            <person name="Waldron R."/>
            <person name="Moloney N.M."/>
            <person name="Sperisen C."/>
            <person name="Kredics L."/>
            <person name="Vagvoelgyi C."/>
            <person name="Patrignani A."/>
            <person name="Fitzpatrick D."/>
            <person name="Nagy I."/>
            <person name="Doyle S."/>
            <person name="Anderson J.B."/>
            <person name="Grigoriev I.V."/>
            <person name="Gueldener U."/>
            <person name="Muensterkoetter M."/>
            <person name="Nagy L.G."/>
        </authorList>
    </citation>
    <scope>NUCLEOTIDE SEQUENCE [LARGE SCALE GENOMIC DNA]</scope>
    <source>
        <strain evidence="3">Ar21-2</strain>
    </source>
</reference>